<evidence type="ECO:0000256" key="2">
    <source>
        <dbReference type="ARBA" id="ARBA00023125"/>
    </source>
</evidence>
<keyword evidence="2" id="KW-0238">DNA-binding</keyword>
<dbReference type="SMART" id="SM00344">
    <property type="entry name" value="HTH_ASNC"/>
    <property type="match status" value="1"/>
</dbReference>
<dbReference type="EMBL" id="JAHOPC010000002">
    <property type="protein sequence ID" value="MBU8865505.1"/>
    <property type="molecule type" value="Genomic_DNA"/>
</dbReference>
<dbReference type="Pfam" id="PF01037">
    <property type="entry name" value="AsnC_trans_reg"/>
    <property type="match status" value="1"/>
</dbReference>
<evidence type="ECO:0000313" key="5">
    <source>
        <dbReference type="EMBL" id="MBU8865505.1"/>
    </source>
</evidence>
<keyword evidence="6" id="KW-1185">Reference proteome</keyword>
<evidence type="ECO:0000259" key="4">
    <source>
        <dbReference type="PROSITE" id="PS50956"/>
    </source>
</evidence>
<sequence>MKIDELDAKIVELFTADADIGVLAASRKLGVARPTVQARLDKLKKTGVIQQIAPILNPAKFGFPVMAFVSVEISQNVGHVSVGAALEVIPEIVEMYTVSGDQDVLIRIVAESNDDLQRVLDSISRTGAVTRTRSAIVLQTHFQNRVLPLFNVVGRKRVEALER</sequence>
<dbReference type="InterPro" id="IPR019888">
    <property type="entry name" value="Tscrpt_reg_AsnC-like"/>
</dbReference>
<evidence type="ECO:0000313" key="6">
    <source>
        <dbReference type="Proteomes" id="UP000824166"/>
    </source>
</evidence>
<keyword evidence="1" id="KW-0805">Transcription regulation</keyword>
<organism evidence="5 6">
    <name type="scientific">Paenarthrobacter aromaticivorans</name>
    <dbReference type="NCBI Taxonomy" id="2849150"/>
    <lineage>
        <taxon>Bacteria</taxon>
        <taxon>Bacillati</taxon>
        <taxon>Actinomycetota</taxon>
        <taxon>Actinomycetes</taxon>
        <taxon>Micrococcales</taxon>
        <taxon>Micrococcaceae</taxon>
        <taxon>Paenarthrobacter</taxon>
    </lineage>
</organism>
<dbReference type="PANTHER" id="PTHR30154">
    <property type="entry name" value="LEUCINE-RESPONSIVE REGULATORY PROTEIN"/>
    <property type="match status" value="1"/>
</dbReference>
<evidence type="ECO:0000256" key="3">
    <source>
        <dbReference type="ARBA" id="ARBA00023163"/>
    </source>
</evidence>
<dbReference type="PROSITE" id="PS50956">
    <property type="entry name" value="HTH_ASNC_2"/>
    <property type="match status" value="1"/>
</dbReference>
<accession>A0ABS6I192</accession>
<dbReference type="InterPro" id="IPR019887">
    <property type="entry name" value="Tscrpt_reg_AsnC/Lrp_C"/>
</dbReference>
<dbReference type="InterPro" id="IPR000485">
    <property type="entry name" value="AsnC-type_HTH_dom"/>
</dbReference>
<evidence type="ECO:0000256" key="1">
    <source>
        <dbReference type="ARBA" id="ARBA00023015"/>
    </source>
</evidence>
<reference evidence="5 6" key="1">
    <citation type="submission" date="2021-06" db="EMBL/GenBank/DDBJ databases">
        <authorList>
            <person name="Jeong J.W."/>
        </authorList>
    </citation>
    <scope>NUCLEOTIDE SEQUENCE [LARGE SCALE GENOMIC DNA]</scope>
    <source>
        <strain evidence="5 6">MMS21-TAE1-1</strain>
    </source>
</reference>
<proteinExistence type="predicted"/>
<dbReference type="RefSeq" id="WP_216923100.1">
    <property type="nucleotide sequence ID" value="NZ_JAHOPC010000002.1"/>
</dbReference>
<dbReference type="Pfam" id="PF13404">
    <property type="entry name" value="HTH_AsnC-type"/>
    <property type="match status" value="1"/>
</dbReference>
<comment type="caution">
    <text evidence="5">The sequence shown here is derived from an EMBL/GenBank/DDBJ whole genome shotgun (WGS) entry which is preliminary data.</text>
</comment>
<protein>
    <submittedName>
        <fullName evidence="5">Lrp/AsnC family transcriptional regulator</fullName>
    </submittedName>
</protein>
<dbReference type="Proteomes" id="UP000824166">
    <property type="component" value="Unassembled WGS sequence"/>
</dbReference>
<gene>
    <name evidence="5" type="ORF">KSW38_04250</name>
</gene>
<name>A0ABS6I192_9MICC</name>
<dbReference type="PANTHER" id="PTHR30154:SF34">
    <property type="entry name" value="TRANSCRIPTIONAL REGULATOR AZLB"/>
    <property type="match status" value="1"/>
</dbReference>
<feature type="domain" description="HTH asnC-type" evidence="4">
    <location>
        <begin position="3"/>
        <end position="64"/>
    </location>
</feature>
<keyword evidence="3" id="KW-0804">Transcription</keyword>